<evidence type="ECO:0000313" key="3">
    <source>
        <dbReference type="Proteomes" id="UP000464787"/>
    </source>
</evidence>
<accession>A0A857J5K0</accession>
<dbReference type="Gene3D" id="2.60.40.3110">
    <property type="match status" value="1"/>
</dbReference>
<gene>
    <name evidence="2" type="ORF">GT347_13855</name>
</gene>
<dbReference type="AlphaFoldDB" id="A0A857J5K0"/>
<dbReference type="Gene3D" id="2.60.40.2610">
    <property type="entry name" value="Outer membrane usher protein FimD, plug domain"/>
    <property type="match status" value="1"/>
</dbReference>
<keyword evidence="1" id="KW-0732">Signal</keyword>
<dbReference type="InterPro" id="IPR042186">
    <property type="entry name" value="FimD_plug_dom"/>
</dbReference>
<dbReference type="GO" id="GO:0009297">
    <property type="term" value="P:pilus assembly"/>
    <property type="evidence" value="ECO:0007669"/>
    <property type="project" value="InterPro"/>
</dbReference>
<feature type="signal peptide" evidence="1">
    <location>
        <begin position="1"/>
        <end position="29"/>
    </location>
</feature>
<proteinExistence type="predicted"/>
<organism evidence="2 3">
    <name type="scientific">Xylophilus rhododendri</name>
    <dbReference type="NCBI Taxonomy" id="2697032"/>
    <lineage>
        <taxon>Bacteria</taxon>
        <taxon>Pseudomonadati</taxon>
        <taxon>Pseudomonadota</taxon>
        <taxon>Betaproteobacteria</taxon>
        <taxon>Burkholderiales</taxon>
        <taxon>Xylophilus</taxon>
    </lineage>
</organism>
<dbReference type="KEGG" id="xyk:GT347_13855"/>
<dbReference type="Pfam" id="PF00577">
    <property type="entry name" value="Usher"/>
    <property type="match status" value="1"/>
</dbReference>
<dbReference type="PANTHER" id="PTHR30451:SF5">
    <property type="entry name" value="SLR0019 PROTEIN"/>
    <property type="match status" value="1"/>
</dbReference>
<keyword evidence="3" id="KW-1185">Reference proteome</keyword>
<feature type="chain" id="PRO_5032717557" evidence="1">
    <location>
        <begin position="30"/>
        <end position="784"/>
    </location>
</feature>
<dbReference type="GO" id="GO:0009279">
    <property type="term" value="C:cell outer membrane"/>
    <property type="evidence" value="ECO:0007669"/>
    <property type="project" value="TreeGrafter"/>
</dbReference>
<protein>
    <submittedName>
        <fullName evidence="2">Fimbria/pilus outer membrane usher protein</fullName>
    </submittedName>
</protein>
<sequence length="784" mass="84001">MPRAEGARRRRHVVPVLAVCLWLPRQLSAGVPPAAQQAEAGAPVPLFLELVVNGRSSGEVVEVTQRGPHYEVDAAILRRLYVLRQAAAAQRVAVDSLPGVSTEYDSLGQRLLLSVPPEWLPEQSLPGSGLRRRVQAVAGTGLLLNYDLYSTQSQGVSMNSAWTEARYFSPTGVFSHTGILRRGGWSGPAYLRYDSRWTTPDTEGAAERSIGDVVLGALPWSSAVRLGGVQWSRNFGLRPDLVSYPLPQFAGQAAVPSAVDLFVNGYRTASRNIDPGPFVFNELPYVSGAGAATVVTTDALGRQVSTNLPFYVSTTLLRPGLTDYSVSIGALRRNYGLRSFDYGAPLAAGVVRRGWSDKLTLEAQGQAGRGLSVAGLGAVLQPGYFGTLAASLSRGSTPTTGSGWQTSMGYQYNTQSGGVSLQQINRQAGYGDAASYANDGYRLYRRQRQISANMTLGVGAISAGMVDLRGGGSTLSPDNARSRVVYASYTRPISNTAFLSVSAGRTIETGETQVRLQLTYTLGRNASANLAAVKSGDQQRLQAQYQQDIPSDGGFGWNISHSLAEQHNGDYTQAALQYRDRRMLLQGGVYGSGGQVSRWAGASGSLGYLDGRAFATNRVTDAFALVSTGREGVPVRYDQQLIGTTDRDGYLLVPQVPGYLEGQYAIEMLDLPPDVQVQTPQRGMAVRGGTGAVMELPVRTVESATLFLVGVDGAPLRAGTPLRHVEANLDTVVGWDGVVFLPELLPFNTLLMRTGSGPCHVRFEAAQYRQGRRELQCSAGEPPP</sequence>
<name>A0A857J5K0_9BURK</name>
<reference evidence="2 3" key="1">
    <citation type="submission" date="2020-01" db="EMBL/GenBank/DDBJ databases">
        <title>Genome sequencing of strain KACC 21265.</title>
        <authorList>
            <person name="Heo J."/>
            <person name="Kim S.-J."/>
            <person name="Kim J.-S."/>
            <person name="Hong S.-B."/>
            <person name="Kwon S.-W."/>
        </authorList>
    </citation>
    <scope>NUCLEOTIDE SEQUENCE [LARGE SCALE GENOMIC DNA]</scope>
    <source>
        <strain evidence="2 3">KACC 21265</strain>
    </source>
</reference>
<dbReference type="InterPro" id="IPR000015">
    <property type="entry name" value="Fimb_usher"/>
</dbReference>
<dbReference type="PANTHER" id="PTHR30451">
    <property type="entry name" value="OUTER MEMBRANE USHER PROTEIN"/>
    <property type="match status" value="1"/>
</dbReference>
<evidence type="ECO:0000313" key="2">
    <source>
        <dbReference type="EMBL" id="QHI98977.1"/>
    </source>
</evidence>
<dbReference type="RefSeq" id="WP_160552664.1">
    <property type="nucleotide sequence ID" value="NZ_CP047650.1"/>
</dbReference>
<dbReference type="Proteomes" id="UP000464787">
    <property type="component" value="Chromosome"/>
</dbReference>
<dbReference type="EMBL" id="CP047650">
    <property type="protein sequence ID" value="QHI98977.1"/>
    <property type="molecule type" value="Genomic_DNA"/>
</dbReference>
<dbReference type="GO" id="GO:0015473">
    <property type="term" value="F:fimbrial usher porin activity"/>
    <property type="evidence" value="ECO:0007669"/>
    <property type="project" value="InterPro"/>
</dbReference>
<evidence type="ECO:0000256" key="1">
    <source>
        <dbReference type="SAM" id="SignalP"/>
    </source>
</evidence>